<protein>
    <recommendedName>
        <fullName evidence="4 19">Cytochrome b</fullName>
    </recommendedName>
</protein>
<dbReference type="InterPro" id="IPR027387">
    <property type="entry name" value="Cytb/b6-like_sf"/>
</dbReference>
<evidence type="ECO:0000256" key="9">
    <source>
        <dbReference type="ARBA" id="ARBA00022723"/>
    </source>
</evidence>
<comment type="similarity">
    <text evidence="19">Belongs to the cytochrome b family.</text>
</comment>
<dbReference type="AlphaFoldDB" id="A0A857V0S9"/>
<keyword evidence="8 19" id="KW-0812">Transmembrane</keyword>
<keyword evidence="7 19" id="KW-0679">Respiratory chain</keyword>
<dbReference type="RefSeq" id="YP_010003286.1">
    <property type="nucleotide sequence ID" value="NC_053259.1"/>
</dbReference>
<evidence type="ECO:0000256" key="4">
    <source>
        <dbReference type="ARBA" id="ARBA00013531"/>
    </source>
</evidence>
<keyword evidence="14" id="KW-0830">Ubiquinone</keyword>
<evidence type="ECO:0000256" key="6">
    <source>
        <dbReference type="ARBA" id="ARBA00022617"/>
    </source>
</evidence>
<evidence type="ECO:0000256" key="10">
    <source>
        <dbReference type="ARBA" id="ARBA00022792"/>
    </source>
</evidence>
<name>A0A857V0S9_9HYME</name>
<accession>A0A857V0S9</accession>
<feature type="transmembrane region" description="Helical" evidence="19">
    <location>
        <begin position="346"/>
        <end position="371"/>
    </location>
</feature>
<feature type="binding site" description="axial binding residue" evidence="18">
    <location>
        <position position="181"/>
    </location>
    <ligand>
        <name>heme b</name>
        <dbReference type="ChEBI" id="CHEBI:60344"/>
        <label>b562</label>
    </ligand>
    <ligandPart>
        <name>Fe</name>
        <dbReference type="ChEBI" id="CHEBI:18248"/>
    </ligandPart>
</feature>
<evidence type="ECO:0000259" key="21">
    <source>
        <dbReference type="PROSITE" id="PS51003"/>
    </source>
</evidence>
<comment type="cofactor">
    <cofactor evidence="18">
        <name>heme</name>
        <dbReference type="ChEBI" id="CHEBI:30413"/>
    </cofactor>
    <text evidence="18">Binds 2 heme groups non-covalently.</text>
</comment>
<evidence type="ECO:0000256" key="7">
    <source>
        <dbReference type="ARBA" id="ARBA00022660"/>
    </source>
</evidence>
<dbReference type="CDD" id="cd00284">
    <property type="entry name" value="Cytochrome_b_N"/>
    <property type="match status" value="1"/>
</dbReference>
<gene>
    <name evidence="22" type="primary">CYTB</name>
</gene>
<feature type="binding site" description="axial binding residue" evidence="18">
    <location>
        <position position="82"/>
    </location>
    <ligand>
        <name>heme b</name>
        <dbReference type="ChEBI" id="CHEBI:60344"/>
        <label>b562</label>
    </ligand>
    <ligandPart>
        <name>Fe</name>
        <dbReference type="ChEBI" id="CHEBI:18248"/>
    </ligandPart>
</feature>
<feature type="domain" description="Cytochrome b/b6 N-terminal region profile" evidence="20">
    <location>
        <begin position="1"/>
        <end position="208"/>
    </location>
</feature>
<proteinExistence type="inferred from homology"/>
<keyword evidence="9 18" id="KW-0479">Metal-binding</keyword>
<comment type="function">
    <text evidence="1 19">Component of the ubiquinol-cytochrome c reductase complex (complex III or cytochrome b-c1 complex) that is part of the mitochondrial respiratory chain. The b-c1 complex mediates electron transfer from ubiquinol to cytochrome c. Contributes to the generation of a proton gradient across the mitochondrial membrane that is then used for ATP synthesis.</text>
</comment>
<comment type="subunit">
    <text evidence="3">The main subunits of complex b-c1 are: cytochrome b, cytochrome c1 and the Rieske protein.</text>
</comment>
<dbReference type="PROSITE" id="PS51002">
    <property type="entry name" value="CYTB_NTER"/>
    <property type="match status" value="1"/>
</dbReference>
<dbReference type="InterPro" id="IPR005797">
    <property type="entry name" value="Cyt_b/b6_N"/>
</dbReference>
<organism evidence="22">
    <name type="scientific">Meteorus pulchricornis</name>
    <dbReference type="NCBI Taxonomy" id="51522"/>
    <lineage>
        <taxon>Eukaryota</taxon>
        <taxon>Metazoa</taxon>
        <taxon>Ecdysozoa</taxon>
        <taxon>Arthropoda</taxon>
        <taxon>Hexapoda</taxon>
        <taxon>Insecta</taxon>
        <taxon>Pterygota</taxon>
        <taxon>Neoptera</taxon>
        <taxon>Endopterygota</taxon>
        <taxon>Hymenoptera</taxon>
        <taxon>Apocrita</taxon>
        <taxon>Ichneumonoidea</taxon>
        <taxon>Braconidae</taxon>
        <taxon>Meteorinae</taxon>
        <taxon>Meteorus</taxon>
    </lineage>
</organism>
<dbReference type="Pfam" id="PF00033">
    <property type="entry name" value="Cytochrome_B"/>
    <property type="match status" value="1"/>
</dbReference>
<evidence type="ECO:0000256" key="15">
    <source>
        <dbReference type="ARBA" id="ARBA00023128"/>
    </source>
</evidence>
<evidence type="ECO:0000256" key="17">
    <source>
        <dbReference type="PIRSR" id="PIRSR038885-1"/>
    </source>
</evidence>
<dbReference type="GO" id="GO:0046872">
    <property type="term" value="F:metal ion binding"/>
    <property type="evidence" value="ECO:0007669"/>
    <property type="project" value="UniProtKB-UniRule"/>
</dbReference>
<dbReference type="GO" id="GO:0006122">
    <property type="term" value="P:mitochondrial electron transport, ubiquinol to cytochrome c"/>
    <property type="evidence" value="ECO:0007669"/>
    <property type="project" value="TreeGrafter"/>
</dbReference>
<feature type="transmembrane region" description="Helical" evidence="19">
    <location>
        <begin position="322"/>
        <end position="339"/>
    </location>
</feature>
<feature type="transmembrane region" description="Helical" evidence="19">
    <location>
        <begin position="178"/>
        <end position="198"/>
    </location>
</feature>
<evidence type="ECO:0000256" key="14">
    <source>
        <dbReference type="ARBA" id="ARBA00023075"/>
    </source>
</evidence>
<dbReference type="GO" id="GO:0045275">
    <property type="term" value="C:respiratory chain complex III"/>
    <property type="evidence" value="ECO:0007669"/>
    <property type="project" value="InterPro"/>
</dbReference>
<evidence type="ECO:0000256" key="19">
    <source>
        <dbReference type="RuleBase" id="RU362117"/>
    </source>
</evidence>
<feature type="binding site" description="axial binding residue" evidence="18">
    <location>
        <position position="96"/>
    </location>
    <ligand>
        <name>heme b</name>
        <dbReference type="ChEBI" id="CHEBI:60344"/>
        <label>b566</label>
    </ligand>
    <ligandPart>
        <name>Fe</name>
        <dbReference type="ChEBI" id="CHEBI:18248"/>
    </ligandPart>
</feature>
<dbReference type="CDD" id="cd00290">
    <property type="entry name" value="cytochrome_b_C"/>
    <property type="match status" value="1"/>
</dbReference>
<dbReference type="Pfam" id="PF00032">
    <property type="entry name" value="Cytochrom_B_C"/>
    <property type="match status" value="1"/>
</dbReference>
<dbReference type="GeneID" id="63032911"/>
<feature type="domain" description="Cytochrome b/b6 C-terminal region profile" evidence="21">
    <location>
        <begin position="209"/>
        <end position="375"/>
    </location>
</feature>
<geneLocation type="mitochondrion" evidence="22"/>
<keyword evidence="6 18" id="KW-0349">Heme</keyword>
<feature type="transmembrane region" description="Helical" evidence="19">
    <location>
        <begin position="35"/>
        <end position="55"/>
    </location>
</feature>
<evidence type="ECO:0000256" key="1">
    <source>
        <dbReference type="ARBA" id="ARBA00002566"/>
    </source>
</evidence>
<dbReference type="InterPro" id="IPR016174">
    <property type="entry name" value="Di-haem_cyt_TM"/>
</dbReference>
<keyword evidence="11 19" id="KW-0249">Electron transport</keyword>
<evidence type="ECO:0000256" key="2">
    <source>
        <dbReference type="ARBA" id="ARBA00004448"/>
    </source>
</evidence>
<evidence type="ECO:0000256" key="12">
    <source>
        <dbReference type="ARBA" id="ARBA00022989"/>
    </source>
</evidence>
<evidence type="ECO:0000256" key="18">
    <source>
        <dbReference type="PIRSR" id="PIRSR038885-2"/>
    </source>
</evidence>
<comment type="subcellular location">
    <subcellularLocation>
        <location evidence="2">Mitochondrion inner membrane</location>
        <topology evidence="2">Multi-pass membrane protein</topology>
    </subcellularLocation>
</comment>
<dbReference type="GO" id="GO:0005743">
    <property type="term" value="C:mitochondrial inner membrane"/>
    <property type="evidence" value="ECO:0007669"/>
    <property type="project" value="UniProtKB-SubCell"/>
</dbReference>
<sequence>MMIFLKDKLIKIFFNSVVNLPTPINLTIFWNFGSLLGLCLIIQLLSGIFLTMHYTAHTDYSFMSIVHIMQDVNYGWLVRLIHMNGASMFFISVYCHIGRGIYYGSYKFKMVWFMGVLILFMMMGTAFVGYVLPWGQMSFWGATVITNLLSAIPVYGQMLVEWLWGGFSVSNSTLNRFYTFHFLMPFILLLLVIIHLFYLHNSGSNNPLGVKSNFYMIKFHSYFTFKDLVGFMLLIYFLMYIVLECPNLLGDSENFLMANPMVTPLHIQPEWYFLFAYTILRSIPNKFGGVLSLGLSVLIIIIFLFIDLSKFQNMVYYPINQLYYWSFIMNIILLTWLGMQPVENPFIYLGQISTFYYFIYYFLSILMKLYWDILL</sequence>
<keyword evidence="16 19" id="KW-0472">Membrane</keyword>
<keyword evidence="15 19" id="KW-0496">Mitochondrion</keyword>
<feature type="binding site" description="axial binding residue" evidence="18">
    <location>
        <position position="195"/>
    </location>
    <ligand>
        <name>heme b</name>
        <dbReference type="ChEBI" id="CHEBI:60344"/>
        <label>b566</label>
    </ligand>
    <ligandPart>
        <name>Fe</name>
        <dbReference type="ChEBI" id="CHEBI:18248"/>
    </ligandPart>
</feature>
<feature type="transmembrane region" description="Helical" evidence="19">
    <location>
        <begin position="139"/>
        <end position="158"/>
    </location>
</feature>
<dbReference type="InterPro" id="IPR048259">
    <property type="entry name" value="Cytochrome_b_N_euk/bac"/>
</dbReference>
<reference evidence="22" key="1">
    <citation type="submission" date="2019-05" db="EMBL/GenBank/DDBJ databases">
        <authorList>
            <person name="Seo B.Y."/>
            <person name="Cho J."/>
            <person name="Lee G.-S."/>
            <person name="Park J."/>
            <person name="Park J."/>
        </authorList>
    </citation>
    <scope>NUCLEOTIDE SEQUENCE</scope>
</reference>
<evidence type="ECO:0000256" key="13">
    <source>
        <dbReference type="ARBA" id="ARBA00023004"/>
    </source>
</evidence>
<dbReference type="GO" id="GO:0008121">
    <property type="term" value="F:quinol-cytochrome-c reductase activity"/>
    <property type="evidence" value="ECO:0007669"/>
    <property type="project" value="InterPro"/>
</dbReference>
<dbReference type="PANTHER" id="PTHR19271:SF16">
    <property type="entry name" value="CYTOCHROME B"/>
    <property type="match status" value="1"/>
</dbReference>
<dbReference type="PIRSF" id="PIRSF038885">
    <property type="entry name" value="COB"/>
    <property type="match status" value="1"/>
</dbReference>
<dbReference type="InterPro" id="IPR005798">
    <property type="entry name" value="Cyt_b/b6_C"/>
</dbReference>
<dbReference type="SUPFAM" id="SSF81648">
    <property type="entry name" value="a domain/subunit of cytochrome bc1 complex (Ubiquinol-cytochrome c reductase)"/>
    <property type="match status" value="1"/>
</dbReference>
<evidence type="ECO:0000256" key="16">
    <source>
        <dbReference type="ARBA" id="ARBA00023136"/>
    </source>
</evidence>
<feature type="transmembrane region" description="Helical" evidence="19">
    <location>
        <begin position="219"/>
        <end position="243"/>
    </location>
</feature>
<evidence type="ECO:0000256" key="3">
    <source>
        <dbReference type="ARBA" id="ARBA00011649"/>
    </source>
</evidence>
<dbReference type="InterPro" id="IPR036150">
    <property type="entry name" value="Cyt_b/b6_C_sf"/>
</dbReference>
<evidence type="ECO:0000256" key="8">
    <source>
        <dbReference type="ARBA" id="ARBA00022692"/>
    </source>
</evidence>
<keyword evidence="10" id="KW-0999">Mitochondrion inner membrane</keyword>
<feature type="binding site" evidence="17">
    <location>
        <position position="200"/>
    </location>
    <ligand>
        <name>a ubiquinone</name>
        <dbReference type="ChEBI" id="CHEBI:16389"/>
    </ligand>
</feature>
<keyword evidence="13 18" id="KW-0408">Iron</keyword>
<dbReference type="EMBL" id="MK907921">
    <property type="protein sequence ID" value="QHS69749.1"/>
    <property type="molecule type" value="Genomic_DNA"/>
</dbReference>
<dbReference type="InterPro" id="IPR030689">
    <property type="entry name" value="Cytochrome_b"/>
</dbReference>
<dbReference type="PROSITE" id="PS51003">
    <property type="entry name" value="CYTB_CTER"/>
    <property type="match status" value="1"/>
</dbReference>
<dbReference type="InterPro" id="IPR048260">
    <property type="entry name" value="Cytochrome_b_C_euk/bac"/>
</dbReference>
<keyword evidence="12 19" id="KW-1133">Transmembrane helix</keyword>
<dbReference type="SUPFAM" id="SSF81342">
    <property type="entry name" value="Transmembrane di-heme cytochromes"/>
    <property type="match status" value="1"/>
</dbReference>
<comment type="cofactor">
    <cofactor evidence="19">
        <name>heme b</name>
        <dbReference type="ChEBI" id="CHEBI:60344"/>
    </cofactor>
    <text evidence="19">Binds 2 heme groups non-covalently.</text>
</comment>
<feature type="transmembrane region" description="Helical" evidence="19">
    <location>
        <begin position="111"/>
        <end position="132"/>
    </location>
</feature>
<evidence type="ECO:0000313" key="22">
    <source>
        <dbReference type="EMBL" id="QHS69749.1"/>
    </source>
</evidence>
<dbReference type="GO" id="GO:0016491">
    <property type="term" value="F:oxidoreductase activity"/>
    <property type="evidence" value="ECO:0007669"/>
    <property type="project" value="UniProtKB-UniRule"/>
</dbReference>
<evidence type="ECO:0000259" key="20">
    <source>
        <dbReference type="PROSITE" id="PS51002"/>
    </source>
</evidence>
<feature type="transmembrane region" description="Helical" evidence="19">
    <location>
        <begin position="76"/>
        <end position="99"/>
    </location>
</feature>
<dbReference type="Gene3D" id="1.20.810.10">
    <property type="entry name" value="Cytochrome Bc1 Complex, Chain C"/>
    <property type="match status" value="1"/>
</dbReference>
<feature type="transmembrane region" description="Helical" evidence="19">
    <location>
        <begin position="287"/>
        <end position="306"/>
    </location>
</feature>
<evidence type="ECO:0000256" key="11">
    <source>
        <dbReference type="ARBA" id="ARBA00022982"/>
    </source>
</evidence>
<keyword evidence="5 19" id="KW-0813">Transport</keyword>
<evidence type="ECO:0000256" key="5">
    <source>
        <dbReference type="ARBA" id="ARBA00022448"/>
    </source>
</evidence>
<dbReference type="PANTHER" id="PTHR19271">
    <property type="entry name" value="CYTOCHROME B"/>
    <property type="match status" value="1"/>
</dbReference>
<dbReference type="CTD" id="4519"/>